<dbReference type="Pfam" id="PF00188">
    <property type="entry name" value="CAP"/>
    <property type="match status" value="1"/>
</dbReference>
<sequence>MNRKLSAIPLILALFLAVLLPGHTSPASAASTASAVSVAAAASAIDSGLPIRTPQQIAAQWKKRMSSPDDREPYIDMPSVSAPYSPGSLKTDYIQDGVNAINFYRFISGLSDNITATKPLNVQAQFGSVLLAAEDNFSHTPKKPADMSKDFYGKGYESTSSANIYASFGYDGHIVTRSINAYMDDSDTYNLSVLGHRRWILNPPLKFVGIGLAESEDEWTYSALQVFDTSGNKKLEHNFVAYPGESPFPIEVFGPHQAWSISLNMDKFKKPEKKNVKVSLTRLKDNRTWKLNSKNGKVTGKGAYFNVENTGYGTGSAIIFRPDGIVGYRAGDRFKVQVLGLQSKDGKDLTISYTVNFMTVKK</sequence>
<organism evidence="3 4">
    <name type="scientific">Cohnella herbarum</name>
    <dbReference type="NCBI Taxonomy" id="2728023"/>
    <lineage>
        <taxon>Bacteria</taxon>
        <taxon>Bacillati</taxon>
        <taxon>Bacillota</taxon>
        <taxon>Bacilli</taxon>
        <taxon>Bacillales</taxon>
        <taxon>Paenibacillaceae</taxon>
        <taxon>Cohnella</taxon>
    </lineage>
</organism>
<feature type="signal peptide" evidence="1">
    <location>
        <begin position="1"/>
        <end position="29"/>
    </location>
</feature>
<dbReference type="InterPro" id="IPR035940">
    <property type="entry name" value="CAP_sf"/>
</dbReference>
<dbReference type="PANTHER" id="PTHR31157:SF1">
    <property type="entry name" value="SCP DOMAIN-CONTAINING PROTEIN"/>
    <property type="match status" value="1"/>
</dbReference>
<dbReference type="Gene3D" id="3.40.33.10">
    <property type="entry name" value="CAP"/>
    <property type="match status" value="1"/>
</dbReference>
<dbReference type="SUPFAM" id="SSF55797">
    <property type="entry name" value="PR-1-like"/>
    <property type="match status" value="1"/>
</dbReference>
<reference evidence="3 4" key="1">
    <citation type="submission" date="2020-04" db="EMBL/GenBank/DDBJ databases">
        <title>Genome sequencing of novel species.</title>
        <authorList>
            <person name="Heo J."/>
            <person name="Kim S.-J."/>
            <person name="Kim J.-S."/>
            <person name="Hong S.-B."/>
            <person name="Kwon S.-W."/>
        </authorList>
    </citation>
    <scope>NUCLEOTIDE SEQUENCE [LARGE SCALE GENOMIC DNA]</scope>
    <source>
        <strain evidence="3 4">MFER-1</strain>
    </source>
</reference>
<feature type="domain" description="SCP" evidence="2">
    <location>
        <begin position="114"/>
        <end position="220"/>
    </location>
</feature>
<dbReference type="KEGG" id="cheb:HH215_29055"/>
<gene>
    <name evidence="3" type="ORF">HH215_29055</name>
</gene>
<evidence type="ECO:0000313" key="3">
    <source>
        <dbReference type="EMBL" id="QJD86823.1"/>
    </source>
</evidence>
<evidence type="ECO:0000259" key="2">
    <source>
        <dbReference type="Pfam" id="PF00188"/>
    </source>
</evidence>
<proteinExistence type="predicted"/>
<evidence type="ECO:0000256" key="1">
    <source>
        <dbReference type="SAM" id="SignalP"/>
    </source>
</evidence>
<dbReference type="PANTHER" id="PTHR31157">
    <property type="entry name" value="SCP DOMAIN-CONTAINING PROTEIN"/>
    <property type="match status" value="1"/>
</dbReference>
<accession>A0A7Z2VNZ4</accession>
<dbReference type="InterPro" id="IPR014044">
    <property type="entry name" value="CAP_dom"/>
</dbReference>
<dbReference type="RefSeq" id="WP_169283069.1">
    <property type="nucleotide sequence ID" value="NZ_CP051680.1"/>
</dbReference>
<keyword evidence="1" id="KW-0732">Signal</keyword>
<evidence type="ECO:0000313" key="4">
    <source>
        <dbReference type="Proteomes" id="UP000502248"/>
    </source>
</evidence>
<protein>
    <submittedName>
        <fullName evidence="3">CAP domain-containing protein</fullName>
    </submittedName>
</protein>
<dbReference type="CDD" id="cd05379">
    <property type="entry name" value="CAP_bacterial"/>
    <property type="match status" value="1"/>
</dbReference>
<name>A0A7Z2VNZ4_9BACL</name>
<dbReference type="AlphaFoldDB" id="A0A7Z2VNZ4"/>
<dbReference type="Proteomes" id="UP000502248">
    <property type="component" value="Chromosome"/>
</dbReference>
<keyword evidence="4" id="KW-1185">Reference proteome</keyword>
<feature type="chain" id="PRO_5031219747" evidence="1">
    <location>
        <begin position="30"/>
        <end position="362"/>
    </location>
</feature>
<dbReference type="EMBL" id="CP051680">
    <property type="protein sequence ID" value="QJD86823.1"/>
    <property type="molecule type" value="Genomic_DNA"/>
</dbReference>